<dbReference type="SUPFAM" id="SSF53474">
    <property type="entry name" value="alpha/beta-Hydrolases"/>
    <property type="match status" value="1"/>
</dbReference>
<dbReference type="RefSeq" id="WP_179427642.1">
    <property type="nucleotide sequence ID" value="NZ_BAAAMP010000002.1"/>
</dbReference>
<name>A0A8I0KL36_9ACTN</name>
<dbReference type="AlphaFoldDB" id="A0A8I0KL36"/>
<evidence type="ECO:0000256" key="1">
    <source>
        <dbReference type="SAM" id="SignalP"/>
    </source>
</evidence>
<evidence type="ECO:0000313" key="4">
    <source>
        <dbReference type="EMBL" id="NYI39742.1"/>
    </source>
</evidence>
<proteinExistence type="predicted"/>
<dbReference type="EMBL" id="JACBZN010000001">
    <property type="protein sequence ID" value="NYI39742.1"/>
    <property type="molecule type" value="Genomic_DNA"/>
</dbReference>
<gene>
    <name evidence="4" type="ORF">BJ975_003117</name>
    <name evidence="3" type="ORF">IDH50_05125</name>
</gene>
<dbReference type="SUPFAM" id="SSF141072">
    <property type="entry name" value="CalX-like"/>
    <property type="match status" value="1"/>
</dbReference>
<dbReference type="Proteomes" id="UP000587211">
    <property type="component" value="Unassembled WGS sequence"/>
</dbReference>
<evidence type="ECO:0000313" key="3">
    <source>
        <dbReference type="EMBL" id="MBD1269603.1"/>
    </source>
</evidence>
<keyword evidence="5" id="KW-1185">Reference proteome</keyword>
<accession>A0A8I0KL36</accession>
<dbReference type="InterPro" id="IPR013783">
    <property type="entry name" value="Ig-like_fold"/>
</dbReference>
<dbReference type="InterPro" id="IPR038081">
    <property type="entry name" value="CalX-like_sf"/>
</dbReference>
<evidence type="ECO:0000313" key="5">
    <source>
        <dbReference type="Proteomes" id="UP000587211"/>
    </source>
</evidence>
<dbReference type="Gene3D" id="2.60.40.10">
    <property type="entry name" value="Immunoglobulins"/>
    <property type="match status" value="3"/>
</dbReference>
<reference evidence="4 5" key="1">
    <citation type="submission" date="2020-07" db="EMBL/GenBank/DDBJ databases">
        <title>Sequencing the genomes of 1000 actinobacteria strains.</title>
        <authorList>
            <person name="Klenk H.-P."/>
        </authorList>
    </citation>
    <scope>NUCLEOTIDE SEQUENCE [LARGE SCALE GENOMIC DNA]</scope>
    <source>
        <strain evidence="4 5">DSM 19087</strain>
    </source>
</reference>
<keyword evidence="1" id="KW-0732">Signal</keyword>
<dbReference type="InterPro" id="IPR029058">
    <property type="entry name" value="AB_hydrolase_fold"/>
</dbReference>
<dbReference type="Proteomes" id="UP000659061">
    <property type="component" value="Unassembled WGS sequence"/>
</dbReference>
<feature type="signal peptide" evidence="1">
    <location>
        <begin position="1"/>
        <end position="27"/>
    </location>
</feature>
<feature type="domain" description="Bacterial Ig-like" evidence="2">
    <location>
        <begin position="956"/>
        <end position="1038"/>
    </location>
</feature>
<feature type="chain" id="PRO_5034949063" evidence="1">
    <location>
        <begin position="28"/>
        <end position="1232"/>
    </location>
</feature>
<organism evidence="3 6">
    <name type="scientific">Aeromicrobium tamlense</name>
    <dbReference type="NCBI Taxonomy" id="375541"/>
    <lineage>
        <taxon>Bacteria</taxon>
        <taxon>Bacillati</taxon>
        <taxon>Actinomycetota</taxon>
        <taxon>Actinomycetes</taxon>
        <taxon>Propionibacteriales</taxon>
        <taxon>Nocardioidaceae</taxon>
        <taxon>Aeromicrobium</taxon>
    </lineage>
</organism>
<evidence type="ECO:0000259" key="2">
    <source>
        <dbReference type="Pfam" id="PF16640"/>
    </source>
</evidence>
<dbReference type="EMBL" id="JACWMT010000001">
    <property type="protein sequence ID" value="MBD1269603.1"/>
    <property type="molecule type" value="Genomic_DNA"/>
</dbReference>
<dbReference type="GO" id="GO:0005975">
    <property type="term" value="P:carbohydrate metabolic process"/>
    <property type="evidence" value="ECO:0007669"/>
    <property type="project" value="UniProtKB-ARBA"/>
</dbReference>
<dbReference type="Pfam" id="PF16640">
    <property type="entry name" value="Big_3_5"/>
    <property type="match status" value="1"/>
</dbReference>
<comment type="caution">
    <text evidence="3">The sequence shown here is derived from an EMBL/GenBank/DDBJ whole genome shotgun (WGS) entry which is preliminary data.</text>
</comment>
<sequence>MFTQRGWRLATVGALLALPLAAVPAHADDGELASGSDWTVSRAAGGYLVTVDLAKKLPVVSDAPTIEVDGEPIGIATESADGKSLSVFTADASVLKADDIEAGWFSKPSGAPAQVTSVEEIAEADPEALDANPASLGEFEHTEAVYNFGAQSIPLAAIGGIRGELQGKVYLPKTGGARPVVLLLHGRHTSCSTGTANPNRWPCGPNQINIPSFAGYDGTARALASHGYAVVSISANAINSNDNQLALDQGAQARGQLLLDTLTMLKKANEGAAVSYYDQQTDADVTLEQALANQAPLPGLTEGTAGLAPADFVGRFDFSNIGMMGHSRGGEGVTSAATLNQGLEKPWKITSILPLAPVDFARMTVPNVPMNVVLPYCDGDVSNQQGQHMLDDSRYAFDDDVLRSGVWMMGANHNFYNTVWTPGKYAYSVSDDWGATSTDAVCGPRSETNIRLSADAQYDAGTAYMAGWFRLTMGDEKQFLPMFDGSAQVPEVLGSADIRSMSTAPASARQTITTFEETSSLVRVQGAATATVCASAAGRTVSQPLPACTPSTISTSALPHWTPASNGGNVPATPVTKFSWTALGTGTTTVTPSEVRVSVPAKARNASDLERLSFKVAADDTVATSTAISLTVVDNAGRTFTTPVADLNPLATTRLPASTSTILKKIVLQQVDLPVATLADAGLNVSDIREVRFGALAGPDALATGGVFLSDLAFESSAVGTADSKSLPTLNVKAPVVDEGNGPGTADIAVYLDEAATIPVTGYVSALGSATGRAGIAMEKVTFAPGETCKVVTAPVLGDQLASTTASTSVKASVINTAGAVMGTNALDWMIVREDDGVTGSATALPPAGVQGDACAELAAKDEKADVSVSDDKPQPGSSVTVTAGGFRSGEGVTVTIAGVDPVVAVADGSGAVSAAVTIPETATRGAADVTVTGSGTGRTGTTSVAILDASTTTLSISPEAPQINEAVTLSATVGGGDTTGSVEFFDGDRSLGTAEVVDGVATLDVPGFKAGKHEIVATFAETGVTAGSTSGAVTFTLVKGKPTLVMSLSSATTVFGKAATLSAVVGGADGGNVTFRYGTVTKKVALAKDGSASLTLPATLKPGRYTVAASYDGTDLTEGGVGISSMLTVTKKATTTSLSAQSSVKAGKTLRGKFAVRGGVAKVAPTGTVKVYVKQAKGGYKLARTVRVTSTGKASFTVKTPKKRQGLRVKVVYSGDANYGSSTSSKSVRLR</sequence>
<dbReference type="InterPro" id="IPR032109">
    <property type="entry name" value="Big_3_5"/>
</dbReference>
<dbReference type="Gene3D" id="3.40.50.1820">
    <property type="entry name" value="alpha/beta hydrolase"/>
    <property type="match status" value="1"/>
</dbReference>
<reference evidence="3" key="2">
    <citation type="submission" date="2020-09" db="EMBL/GenBank/DDBJ databases">
        <title>Novel species in genus Aeromicrobium.</title>
        <authorList>
            <person name="Zhang G."/>
        </authorList>
    </citation>
    <scope>NUCLEOTIDE SEQUENCE</scope>
    <source>
        <strain evidence="3">SSW1-57</strain>
    </source>
</reference>
<evidence type="ECO:0000313" key="6">
    <source>
        <dbReference type="Proteomes" id="UP000659061"/>
    </source>
</evidence>
<protein>
    <submittedName>
        <fullName evidence="3">Ig-like domain repeat protein</fullName>
    </submittedName>
</protein>